<organism evidence="23 24">
    <name type="scientific">Bifidobacterium crudilactis</name>
    <dbReference type="NCBI Taxonomy" id="327277"/>
    <lineage>
        <taxon>Bacteria</taxon>
        <taxon>Bacillati</taxon>
        <taxon>Actinomycetota</taxon>
        <taxon>Actinomycetes</taxon>
        <taxon>Bifidobacteriales</taxon>
        <taxon>Bifidobacteriaceae</taxon>
        <taxon>Bifidobacterium</taxon>
    </lineage>
</organism>
<dbReference type="Gene3D" id="3.40.50.1000">
    <property type="entry name" value="HAD superfamily/HAD-like"/>
    <property type="match status" value="1"/>
</dbReference>
<evidence type="ECO:0000256" key="13">
    <source>
        <dbReference type="ARBA" id="ARBA00023008"/>
    </source>
</evidence>
<dbReference type="CDD" id="cd02094">
    <property type="entry name" value="P-type_ATPase_Cu-like"/>
    <property type="match status" value="1"/>
</dbReference>
<dbReference type="GO" id="GO:0043682">
    <property type="term" value="F:P-type divalent copper transporter activity"/>
    <property type="evidence" value="ECO:0007669"/>
    <property type="project" value="TreeGrafter"/>
</dbReference>
<dbReference type="Pfam" id="PF00122">
    <property type="entry name" value="E1-E2_ATPase"/>
    <property type="match status" value="1"/>
</dbReference>
<accession>A0A971CXL2</accession>
<feature type="transmembrane region" description="Helical" evidence="20">
    <location>
        <begin position="441"/>
        <end position="460"/>
    </location>
</feature>
<evidence type="ECO:0000256" key="10">
    <source>
        <dbReference type="ARBA" id="ARBA00022840"/>
    </source>
</evidence>
<evidence type="ECO:0000256" key="12">
    <source>
        <dbReference type="ARBA" id="ARBA00022989"/>
    </source>
</evidence>
<keyword evidence="13" id="KW-0186">Copper</keyword>
<evidence type="ECO:0000256" key="7">
    <source>
        <dbReference type="ARBA" id="ARBA00022723"/>
    </source>
</evidence>
<evidence type="ECO:0000256" key="5">
    <source>
        <dbReference type="ARBA" id="ARBA00022475"/>
    </source>
</evidence>
<comment type="function">
    <text evidence="18">Necessary for copper homeostasis and likely functions as a copper exporter. Also required for full virulence.</text>
</comment>
<evidence type="ECO:0000256" key="3">
    <source>
        <dbReference type="ARBA" id="ARBA00012517"/>
    </source>
</evidence>
<dbReference type="RefSeq" id="WP_273172400.1">
    <property type="nucleotide sequence ID" value="NZ_JAAXZR010000006.1"/>
</dbReference>
<evidence type="ECO:0000256" key="1">
    <source>
        <dbReference type="ARBA" id="ARBA00004651"/>
    </source>
</evidence>
<dbReference type="InterPro" id="IPR023298">
    <property type="entry name" value="ATPase_P-typ_TM_dom_sf"/>
</dbReference>
<dbReference type="GO" id="GO:0140581">
    <property type="term" value="F:P-type monovalent copper transporter activity"/>
    <property type="evidence" value="ECO:0007669"/>
    <property type="project" value="UniProtKB-EC"/>
</dbReference>
<evidence type="ECO:0000256" key="4">
    <source>
        <dbReference type="ARBA" id="ARBA00022448"/>
    </source>
</evidence>
<dbReference type="InterPro" id="IPR012348">
    <property type="entry name" value="RNR-like"/>
</dbReference>
<evidence type="ECO:0000256" key="18">
    <source>
        <dbReference type="ARBA" id="ARBA00057500"/>
    </source>
</evidence>
<dbReference type="PANTHER" id="PTHR43520">
    <property type="entry name" value="ATP7, ISOFORM B"/>
    <property type="match status" value="1"/>
</dbReference>
<dbReference type="SMART" id="SM00746">
    <property type="entry name" value="TRASH"/>
    <property type="match status" value="1"/>
</dbReference>
<feature type="compositionally biased region" description="Low complexity" evidence="21">
    <location>
        <begin position="138"/>
        <end position="166"/>
    </location>
</feature>
<evidence type="ECO:0000256" key="11">
    <source>
        <dbReference type="ARBA" id="ARBA00022967"/>
    </source>
</evidence>
<reference evidence="23" key="2">
    <citation type="submission" date="2020-01" db="EMBL/GenBank/DDBJ databases">
        <authorList>
            <person name="Campanaro S."/>
        </authorList>
    </citation>
    <scope>NUCLEOTIDE SEQUENCE</scope>
    <source>
        <strain evidence="23">AS01afH2WH_6</strain>
    </source>
</reference>
<dbReference type="InterPro" id="IPR007029">
    <property type="entry name" value="YHS_dom"/>
</dbReference>
<dbReference type="Pfam" id="PF13473">
    <property type="entry name" value="Cupredoxin_1"/>
    <property type="match status" value="1"/>
</dbReference>
<name>A0A971CXL2_9BIFI</name>
<feature type="transmembrane region" description="Helical" evidence="20">
    <location>
        <begin position="6"/>
        <end position="23"/>
    </location>
</feature>
<dbReference type="GO" id="GO:0016887">
    <property type="term" value="F:ATP hydrolysis activity"/>
    <property type="evidence" value="ECO:0007669"/>
    <property type="project" value="InterPro"/>
</dbReference>
<dbReference type="InterPro" id="IPR036412">
    <property type="entry name" value="HAD-like_sf"/>
</dbReference>
<dbReference type="GO" id="GO:0005524">
    <property type="term" value="F:ATP binding"/>
    <property type="evidence" value="ECO:0007669"/>
    <property type="project" value="UniProtKB-UniRule"/>
</dbReference>
<feature type="domain" description="TRASH" evidence="22">
    <location>
        <begin position="896"/>
        <end position="934"/>
    </location>
</feature>
<dbReference type="FunFam" id="2.70.150.10:FF:000020">
    <property type="entry name" value="Copper-exporting P-type ATPase A"/>
    <property type="match status" value="1"/>
</dbReference>
<dbReference type="PROSITE" id="PS00154">
    <property type="entry name" value="ATPASE_E1_E2"/>
    <property type="match status" value="1"/>
</dbReference>
<dbReference type="SFLD" id="SFLDS00003">
    <property type="entry name" value="Haloacid_Dehalogenase"/>
    <property type="match status" value="1"/>
</dbReference>
<dbReference type="Gene3D" id="2.60.40.420">
    <property type="entry name" value="Cupredoxins - blue copper proteins"/>
    <property type="match status" value="1"/>
</dbReference>
<comment type="catalytic activity">
    <reaction evidence="17">
        <text>Cu(+)(in) + ATP + H2O = Cu(+)(out) + ADP + phosphate + H(+)</text>
        <dbReference type="Rhea" id="RHEA:25792"/>
        <dbReference type="ChEBI" id="CHEBI:15377"/>
        <dbReference type="ChEBI" id="CHEBI:15378"/>
        <dbReference type="ChEBI" id="CHEBI:30616"/>
        <dbReference type="ChEBI" id="CHEBI:43474"/>
        <dbReference type="ChEBI" id="CHEBI:49552"/>
        <dbReference type="ChEBI" id="CHEBI:456216"/>
        <dbReference type="EC" id="7.2.2.8"/>
    </reaction>
</comment>
<dbReference type="Gene3D" id="3.40.1110.10">
    <property type="entry name" value="Calcium-transporting ATPase, cytoplasmic domain N"/>
    <property type="match status" value="1"/>
</dbReference>
<dbReference type="Gene3D" id="1.10.620.20">
    <property type="entry name" value="Ribonucleotide Reductase, subunit A"/>
    <property type="match status" value="1"/>
</dbReference>
<dbReference type="NCBIfam" id="TIGR01511">
    <property type="entry name" value="ATPase-IB1_Cu"/>
    <property type="match status" value="1"/>
</dbReference>
<dbReference type="InterPro" id="IPR028096">
    <property type="entry name" value="EfeO_Cupredoxin"/>
</dbReference>
<dbReference type="SUPFAM" id="SSF56784">
    <property type="entry name" value="HAD-like"/>
    <property type="match status" value="1"/>
</dbReference>
<evidence type="ECO:0000256" key="9">
    <source>
        <dbReference type="ARBA" id="ARBA00022796"/>
    </source>
</evidence>
<dbReference type="EMBL" id="JAAXZR010000006">
    <property type="protein sequence ID" value="NLT78945.1"/>
    <property type="molecule type" value="Genomic_DNA"/>
</dbReference>
<feature type="transmembrane region" description="Helical" evidence="20">
    <location>
        <begin position="793"/>
        <end position="815"/>
    </location>
</feature>
<evidence type="ECO:0000313" key="23">
    <source>
        <dbReference type="EMBL" id="NLT78945.1"/>
    </source>
</evidence>
<dbReference type="GO" id="GO:0005886">
    <property type="term" value="C:plasma membrane"/>
    <property type="evidence" value="ECO:0007669"/>
    <property type="project" value="UniProtKB-SubCell"/>
</dbReference>
<keyword evidence="8 20" id="KW-0547">Nucleotide-binding</keyword>
<dbReference type="SUPFAM" id="SSF81653">
    <property type="entry name" value="Calcium ATPase, transduction domain A"/>
    <property type="match status" value="1"/>
</dbReference>
<dbReference type="EC" id="7.2.2.8" evidence="3"/>
<evidence type="ECO:0000256" key="14">
    <source>
        <dbReference type="ARBA" id="ARBA00023065"/>
    </source>
</evidence>
<dbReference type="InterPro" id="IPR008972">
    <property type="entry name" value="Cupredoxin"/>
</dbReference>
<dbReference type="NCBIfam" id="TIGR01525">
    <property type="entry name" value="ATPase-IB_hvy"/>
    <property type="match status" value="1"/>
</dbReference>
<evidence type="ECO:0000256" key="20">
    <source>
        <dbReference type="RuleBase" id="RU362081"/>
    </source>
</evidence>
<dbReference type="Gene3D" id="2.70.150.10">
    <property type="entry name" value="Calcium-transporting ATPase, cytoplasmic transduction domain A"/>
    <property type="match status" value="1"/>
</dbReference>
<dbReference type="SUPFAM" id="SSF49503">
    <property type="entry name" value="Cupredoxins"/>
    <property type="match status" value="1"/>
</dbReference>
<protein>
    <recommendedName>
        <fullName evidence="19">Probable copper-exporting P-type ATPase V</fullName>
        <ecNumber evidence="3">7.2.2.8</ecNumber>
    </recommendedName>
    <alternativeName>
        <fullName evidence="16">Cu(+)-exporting ATPase</fullName>
    </alternativeName>
</protein>
<evidence type="ECO:0000256" key="8">
    <source>
        <dbReference type="ARBA" id="ARBA00022741"/>
    </source>
</evidence>
<feature type="transmembrane region" description="Helical" evidence="20">
    <location>
        <begin position="185"/>
        <end position="205"/>
    </location>
</feature>
<evidence type="ECO:0000256" key="17">
    <source>
        <dbReference type="ARBA" id="ARBA00049289"/>
    </source>
</evidence>
<feature type="region of interest" description="Disordered" evidence="21">
    <location>
        <begin position="129"/>
        <end position="176"/>
    </location>
</feature>
<sequence>MGSGIIVILVALALTALVSWLLLSKQQATRAELEQGLQTVHITVKGGYSPSVIEASAGVPIRLEFDRQEDGECSSHVVFSELGIDKALPAFAHSTLELGALKAGEYPFACGMNMLHGSLIVHEAQGGADSAPATAHLPTDSSEPTSSSTVSSSSSNANSDDSGDSSPLDEQHGEDESRAREIRSLWTRLIVGTVFTLPVFVATMFHPVLGHWTPMILMNPWSQLVLILPVMFYSGWPVHRTGWLALRHRSAEMNSLVTLGTTAAFLFSLVVTVAPQIVPQGSREPYYESVGTIITLMVLGQLLEAKARAGTGEAIRSLIDLNPRTARVIRPDGSVEELSVDRVAVGDLIAIRPGEKFPVDGVVTSGASTVDESMITGESMPVSKGVDDPVTGATVNGNGSLQYRATKVGKDTVLAHIIGLVRQAQSSKAPIQRLADTIARYFVPAVIIIAIWTFVGWWFLGPAPQAVHGLVAAVSVLVIACPCALGIATPLSVTIATGKGAQAGVLIRSAQVLENTHKLQVLILDKTGTITEGKPKLTDILPQHVDDATIALIASAESPSEHPLARAIVEYADDQGLKLSPTQHFEAVTGRGIVARVDGHDVLIGNQSLLEEHGVRGIQAPNSHRERSEDSGIVQTIEALSSEGKTTVLAAVDGVFAAAIAVADTVKDDSAQAIRELSSQGIEVWMASGDNTVTAKAIASQVGISHVVAPVSPGDKADIIMRLQSQGKLVGMVGDGINDAPALTQADVGFAIGTGTDVAIESSDITLMSGKLSGAVNAIALSKATMRNIKENLWFAFGYNGLGIPVAAGALYALFGVLLNPMIAGAAMAFSSLSVVINANRLRSFHPDTHATHPGDKQISQHHAKEGNTMSLFQRHQSHHQEAAVHQVQDAASAKDPVCGMTVDPSSAAATREVDGKRYYFCSTHCAATFDKNPAAFIA</sequence>
<comment type="similarity">
    <text evidence="2 20">Belongs to the cation transport ATPase (P-type) (TC 3.A.3) family. Type IB subfamily.</text>
</comment>
<keyword evidence="4" id="KW-0813">Transport</keyword>
<dbReference type="NCBIfam" id="TIGR01494">
    <property type="entry name" value="ATPase_P-type"/>
    <property type="match status" value="1"/>
</dbReference>
<gene>
    <name evidence="23" type="ORF">GXW98_01480</name>
</gene>
<dbReference type="InterPro" id="IPR023299">
    <property type="entry name" value="ATPase_P-typ_cyto_dom_N"/>
</dbReference>
<dbReference type="Proteomes" id="UP000767327">
    <property type="component" value="Unassembled WGS sequence"/>
</dbReference>
<dbReference type="SFLD" id="SFLDG00002">
    <property type="entry name" value="C1.7:_P-type_atpase_like"/>
    <property type="match status" value="1"/>
</dbReference>
<dbReference type="GO" id="GO:0005507">
    <property type="term" value="F:copper ion binding"/>
    <property type="evidence" value="ECO:0007669"/>
    <property type="project" value="TreeGrafter"/>
</dbReference>
<dbReference type="InterPro" id="IPR027256">
    <property type="entry name" value="P-typ_ATPase_IB"/>
</dbReference>
<dbReference type="GO" id="GO:0016491">
    <property type="term" value="F:oxidoreductase activity"/>
    <property type="evidence" value="ECO:0007669"/>
    <property type="project" value="InterPro"/>
</dbReference>
<dbReference type="InterPro" id="IPR008250">
    <property type="entry name" value="ATPase_P-typ_transduc_dom_A_sf"/>
</dbReference>
<evidence type="ECO:0000256" key="15">
    <source>
        <dbReference type="ARBA" id="ARBA00023136"/>
    </source>
</evidence>
<dbReference type="InterPro" id="IPR023214">
    <property type="entry name" value="HAD_sf"/>
</dbReference>
<dbReference type="InterPro" id="IPR018303">
    <property type="entry name" value="ATPase_P-typ_P_site"/>
</dbReference>
<comment type="caution">
    <text evidence="23">The sequence shown here is derived from an EMBL/GenBank/DDBJ whole genome shotgun (WGS) entry which is preliminary data.</text>
</comment>
<keyword evidence="6 20" id="KW-0812">Transmembrane</keyword>
<dbReference type="PANTHER" id="PTHR43520:SF8">
    <property type="entry name" value="P-TYPE CU(+) TRANSPORTER"/>
    <property type="match status" value="1"/>
</dbReference>
<evidence type="ECO:0000256" key="6">
    <source>
        <dbReference type="ARBA" id="ARBA00022692"/>
    </source>
</evidence>
<dbReference type="SUPFAM" id="SSF81665">
    <property type="entry name" value="Calcium ATPase, transmembrane domain M"/>
    <property type="match status" value="1"/>
</dbReference>
<dbReference type="PRINTS" id="PR00119">
    <property type="entry name" value="CATATPASE"/>
</dbReference>
<evidence type="ECO:0000256" key="21">
    <source>
        <dbReference type="SAM" id="MobiDB-lite"/>
    </source>
</evidence>
<evidence type="ECO:0000313" key="24">
    <source>
        <dbReference type="Proteomes" id="UP000767327"/>
    </source>
</evidence>
<evidence type="ECO:0000259" key="22">
    <source>
        <dbReference type="SMART" id="SM00746"/>
    </source>
</evidence>
<keyword evidence="7 20" id="KW-0479">Metal-binding</keyword>
<reference evidence="23" key="1">
    <citation type="journal article" date="2020" name="Biotechnol. Biofuels">
        <title>New insights from the biogas microbiome by comprehensive genome-resolved metagenomics of nearly 1600 species originating from multiple anaerobic digesters.</title>
        <authorList>
            <person name="Campanaro S."/>
            <person name="Treu L."/>
            <person name="Rodriguez-R L.M."/>
            <person name="Kovalovszki A."/>
            <person name="Ziels R.M."/>
            <person name="Maus I."/>
            <person name="Zhu X."/>
            <person name="Kougias P.G."/>
            <person name="Basile A."/>
            <person name="Luo G."/>
            <person name="Schluter A."/>
            <person name="Konstantinidis K.T."/>
            <person name="Angelidaki I."/>
        </authorList>
    </citation>
    <scope>NUCLEOTIDE SEQUENCE</scope>
    <source>
        <strain evidence="23">AS01afH2WH_6</strain>
    </source>
</reference>
<dbReference type="Pfam" id="PF04945">
    <property type="entry name" value="YHS"/>
    <property type="match status" value="1"/>
</dbReference>
<dbReference type="FunFam" id="3.40.50.1000:FF:000144">
    <property type="entry name" value="copper-transporting ATPase 1 isoform X2"/>
    <property type="match status" value="1"/>
</dbReference>
<keyword evidence="9" id="KW-0187">Copper transport</keyword>
<keyword evidence="11" id="KW-1278">Translocase</keyword>
<keyword evidence="10 20" id="KW-0067">ATP-binding</keyword>
<dbReference type="PRINTS" id="PR00120">
    <property type="entry name" value="HATPASE"/>
</dbReference>
<dbReference type="Pfam" id="PF00702">
    <property type="entry name" value="Hydrolase"/>
    <property type="match status" value="1"/>
</dbReference>
<dbReference type="InterPro" id="IPR001757">
    <property type="entry name" value="P_typ_ATPase"/>
</dbReference>
<evidence type="ECO:0000256" key="16">
    <source>
        <dbReference type="ARBA" id="ARBA00033239"/>
    </source>
</evidence>
<feature type="transmembrane region" description="Helical" evidence="20">
    <location>
        <begin position="466"/>
        <end position="489"/>
    </location>
</feature>
<dbReference type="AlphaFoldDB" id="A0A971CXL2"/>
<feature type="transmembrane region" description="Helical" evidence="20">
    <location>
        <begin position="217"/>
        <end position="236"/>
    </location>
</feature>
<feature type="transmembrane region" description="Helical" evidence="20">
    <location>
        <begin position="286"/>
        <end position="303"/>
    </location>
</feature>
<dbReference type="GO" id="GO:0055070">
    <property type="term" value="P:copper ion homeostasis"/>
    <property type="evidence" value="ECO:0007669"/>
    <property type="project" value="TreeGrafter"/>
</dbReference>
<dbReference type="InterPro" id="IPR059000">
    <property type="entry name" value="ATPase_P-type_domA"/>
</dbReference>
<dbReference type="InterPro" id="IPR044492">
    <property type="entry name" value="P_typ_ATPase_HD_dom"/>
</dbReference>
<feature type="transmembrane region" description="Helical" evidence="20">
    <location>
        <begin position="256"/>
        <end position="274"/>
    </location>
</feature>
<proteinExistence type="inferred from homology"/>
<evidence type="ECO:0000256" key="2">
    <source>
        <dbReference type="ARBA" id="ARBA00006024"/>
    </source>
</evidence>
<dbReference type="InterPro" id="IPR011017">
    <property type="entry name" value="TRASH_dom"/>
</dbReference>
<comment type="subcellular location">
    <subcellularLocation>
        <location evidence="1">Cell membrane</location>
        <topology evidence="1">Multi-pass membrane protein</topology>
    </subcellularLocation>
</comment>
<evidence type="ECO:0000256" key="19">
    <source>
        <dbReference type="ARBA" id="ARBA00068364"/>
    </source>
</evidence>
<dbReference type="SFLD" id="SFLDF00027">
    <property type="entry name" value="p-type_atpase"/>
    <property type="match status" value="1"/>
</dbReference>
<keyword evidence="12 20" id="KW-1133">Transmembrane helix</keyword>
<keyword evidence="14" id="KW-0406">Ion transport</keyword>
<keyword evidence="15 20" id="KW-0472">Membrane</keyword>
<keyword evidence="5 20" id="KW-1003">Cell membrane</keyword>